<comment type="catalytic activity">
    <reaction evidence="15">
        <text>uroporphyrinogen III + 2 S-adenosyl-L-methionine = precorrin-2 + 2 S-adenosyl-L-homocysteine + H(+)</text>
        <dbReference type="Rhea" id="RHEA:32459"/>
        <dbReference type="ChEBI" id="CHEBI:15378"/>
        <dbReference type="ChEBI" id="CHEBI:57308"/>
        <dbReference type="ChEBI" id="CHEBI:57856"/>
        <dbReference type="ChEBI" id="CHEBI:58827"/>
        <dbReference type="ChEBI" id="CHEBI:59789"/>
        <dbReference type="EC" id="2.1.1.107"/>
    </reaction>
</comment>
<dbReference type="EC" id="4.99.1.4" evidence="15"/>
<dbReference type="OrthoDB" id="9815856at2"/>
<dbReference type="UniPathway" id="UPA00148">
    <property type="reaction ID" value="UER00211"/>
</dbReference>
<dbReference type="HAMAP" id="MF_01646">
    <property type="entry name" value="Siroheme_synth"/>
    <property type="match status" value="1"/>
</dbReference>
<dbReference type="SUPFAM" id="SSF51735">
    <property type="entry name" value="NAD(P)-binding Rossmann-fold domains"/>
    <property type="match status" value="1"/>
</dbReference>
<dbReference type="Pfam" id="PF13241">
    <property type="entry name" value="NAD_binding_7"/>
    <property type="match status" value="1"/>
</dbReference>
<dbReference type="InterPro" id="IPR000878">
    <property type="entry name" value="4pyrrol_Mease"/>
</dbReference>
<dbReference type="InterPro" id="IPR035996">
    <property type="entry name" value="4pyrrol_Methylase_sf"/>
</dbReference>
<feature type="region of interest" description="Uroporphyrinogen-III C-methyltransferase" evidence="15">
    <location>
        <begin position="217"/>
        <end position="486"/>
    </location>
</feature>
<dbReference type="Proteomes" id="UP000246145">
    <property type="component" value="Unassembled WGS sequence"/>
</dbReference>
<dbReference type="SUPFAM" id="SSF53790">
    <property type="entry name" value="Tetrapyrrole methylase"/>
    <property type="match status" value="1"/>
</dbReference>
<feature type="region of interest" description="Precorrin-2 dehydrogenase / sirohydrochlorin ferrochelatase" evidence="15">
    <location>
        <begin position="1"/>
        <end position="204"/>
    </location>
</feature>
<feature type="binding site" evidence="15">
    <location>
        <position position="226"/>
    </location>
    <ligand>
        <name>S-adenosyl-L-methionine</name>
        <dbReference type="ChEBI" id="CHEBI:59789"/>
    </ligand>
</feature>
<dbReference type="RefSeq" id="WP_116518799.1">
    <property type="nucleotide sequence ID" value="NZ_JACCEX010000003.1"/>
</dbReference>
<organism evidence="21 22">
    <name type="scientific">Pusillimonas noertemannii</name>
    <dbReference type="NCBI Taxonomy" id="305977"/>
    <lineage>
        <taxon>Bacteria</taxon>
        <taxon>Pseudomonadati</taxon>
        <taxon>Pseudomonadota</taxon>
        <taxon>Betaproteobacteria</taxon>
        <taxon>Burkholderiales</taxon>
        <taxon>Alcaligenaceae</taxon>
        <taxon>Pusillimonas</taxon>
    </lineage>
</organism>
<comment type="function">
    <text evidence="15">Multifunctional enzyme that catalyzes the SAM-dependent methylations of uroporphyrinogen III at position C-2 and C-7 to form precorrin-2 via precorrin-1. Then it catalyzes the NAD-dependent ring dehydrogenation of precorrin-2 to yield sirohydrochlorin. Finally, it catalyzes the ferrochelation of sirohydrochlorin to yield siroheme.</text>
</comment>
<feature type="binding site" evidence="15">
    <location>
        <begin position="43"/>
        <end position="44"/>
    </location>
    <ligand>
        <name>NAD(+)</name>
        <dbReference type="ChEBI" id="CHEBI:57540"/>
    </ligand>
</feature>
<dbReference type="InterPro" id="IPR019478">
    <property type="entry name" value="Sirohaem_synthase_dimer_dom"/>
</dbReference>
<evidence type="ECO:0000256" key="13">
    <source>
        <dbReference type="ARBA" id="ARBA00047561"/>
    </source>
</evidence>
<comment type="pathway">
    <text evidence="12 15">Porphyrin-containing compound metabolism; siroheme biosynthesis; precorrin-2 from uroporphyrinogen III: step 1/1.</text>
</comment>
<feature type="binding site" evidence="15">
    <location>
        <begin position="303"/>
        <end position="305"/>
    </location>
    <ligand>
        <name>S-adenosyl-L-methionine</name>
        <dbReference type="ChEBI" id="CHEBI:59789"/>
    </ligand>
</feature>
<dbReference type="PANTHER" id="PTHR45790:SF1">
    <property type="entry name" value="SIROHEME SYNTHASE"/>
    <property type="match status" value="1"/>
</dbReference>
<dbReference type="InterPro" id="IPR050161">
    <property type="entry name" value="Siro_Cobalamin_biosynth"/>
</dbReference>
<dbReference type="UniPathway" id="UPA00262">
    <property type="reaction ID" value="UER00211"/>
</dbReference>
<comment type="similarity">
    <text evidence="15">In the C-terminal section; belongs to the precorrin methyltransferase family.</text>
</comment>
<dbReference type="EC" id="2.1.1.107" evidence="15"/>
<keyword evidence="22" id="KW-1185">Reference proteome</keyword>
<evidence type="ECO:0000256" key="11">
    <source>
        <dbReference type="ARBA" id="ARBA00023268"/>
    </source>
</evidence>
<evidence type="ECO:0000256" key="7">
    <source>
        <dbReference type="ARBA" id="ARBA00023002"/>
    </source>
</evidence>
<dbReference type="InterPro" id="IPR006367">
    <property type="entry name" value="Sirohaem_synthase_N"/>
</dbReference>
<comment type="catalytic activity">
    <reaction evidence="15">
        <text>siroheme + 2 H(+) = sirohydrochlorin + Fe(2+)</text>
        <dbReference type="Rhea" id="RHEA:24360"/>
        <dbReference type="ChEBI" id="CHEBI:15378"/>
        <dbReference type="ChEBI" id="CHEBI:29033"/>
        <dbReference type="ChEBI" id="CHEBI:58351"/>
        <dbReference type="ChEBI" id="CHEBI:60052"/>
        <dbReference type="EC" id="4.99.1.4"/>
    </reaction>
</comment>
<dbReference type="GO" id="GO:0051266">
    <property type="term" value="F:sirohydrochlorin ferrochelatase activity"/>
    <property type="evidence" value="ECO:0007669"/>
    <property type="project" value="UniProtKB-EC"/>
</dbReference>
<dbReference type="SUPFAM" id="SSF75615">
    <property type="entry name" value="Siroheme synthase middle domains-like"/>
    <property type="match status" value="1"/>
</dbReference>
<dbReference type="EC" id="1.3.1.76" evidence="15"/>
<dbReference type="InterPro" id="IPR028281">
    <property type="entry name" value="Sirohaem_synthase_central"/>
</dbReference>
<comment type="caution">
    <text evidence="21">The sequence shown here is derived from an EMBL/GenBank/DDBJ whole genome shotgun (WGS) entry which is preliminary data.</text>
</comment>
<evidence type="ECO:0000256" key="9">
    <source>
        <dbReference type="ARBA" id="ARBA00023239"/>
    </source>
</evidence>
<dbReference type="Gene3D" id="3.40.50.720">
    <property type="entry name" value="NAD(P)-binding Rossmann-like Domain"/>
    <property type="match status" value="1"/>
</dbReference>
<evidence type="ECO:0000256" key="17">
    <source>
        <dbReference type="RuleBase" id="RU003960"/>
    </source>
</evidence>
<feature type="binding site" evidence="15">
    <location>
        <position position="308"/>
    </location>
    <ligand>
        <name>S-adenosyl-L-methionine</name>
        <dbReference type="ChEBI" id="CHEBI:59789"/>
    </ligand>
</feature>
<dbReference type="InterPro" id="IPR014776">
    <property type="entry name" value="4pyrrole_Mease_sub2"/>
</dbReference>
<keyword evidence="15" id="KW-0597">Phosphoprotein</keyword>
<feature type="modified residue" description="Phosphoserine" evidence="15">
    <location>
        <position position="129"/>
    </location>
</feature>
<dbReference type="FunFam" id="3.40.1010.10:FF:000001">
    <property type="entry name" value="Siroheme synthase"/>
    <property type="match status" value="1"/>
</dbReference>
<keyword evidence="8 15" id="KW-0520">NAD</keyword>
<keyword evidence="9 15" id="KW-0456">Lyase</keyword>
<dbReference type="PIRSF" id="PIRSF036426">
    <property type="entry name" value="Sirohaem_synth"/>
    <property type="match status" value="1"/>
</dbReference>
<feature type="domain" description="Siroheme synthase central" evidence="20">
    <location>
        <begin position="120"/>
        <end position="146"/>
    </location>
</feature>
<dbReference type="NCBIfam" id="NF007922">
    <property type="entry name" value="PRK10637.1"/>
    <property type="match status" value="1"/>
</dbReference>
<dbReference type="Gene3D" id="3.30.160.110">
    <property type="entry name" value="Siroheme synthase, domain 2"/>
    <property type="match status" value="1"/>
</dbReference>
<evidence type="ECO:0000259" key="20">
    <source>
        <dbReference type="Pfam" id="PF14824"/>
    </source>
</evidence>
<dbReference type="InterPro" id="IPR036291">
    <property type="entry name" value="NAD(P)-bd_dom_sf"/>
</dbReference>
<dbReference type="Gene3D" id="3.30.950.10">
    <property type="entry name" value="Methyltransferase, Cobalt-precorrin-4 Transmethylase, Domain 2"/>
    <property type="match status" value="1"/>
</dbReference>
<dbReference type="NCBIfam" id="TIGR01470">
    <property type="entry name" value="cysG_Nterm"/>
    <property type="match status" value="1"/>
</dbReference>
<evidence type="ECO:0000256" key="1">
    <source>
        <dbReference type="ARBA" id="ARBA00005010"/>
    </source>
</evidence>
<keyword evidence="7 15" id="KW-0560">Oxidoreductase</keyword>
<feature type="domain" description="Tetrapyrrole methylase" evidence="18">
    <location>
        <begin position="219"/>
        <end position="430"/>
    </location>
</feature>
<accession>A0A2U1CLD6</accession>
<dbReference type="InterPro" id="IPR037115">
    <property type="entry name" value="Sirohaem_synt_dimer_dom_sf"/>
</dbReference>
<comment type="pathway">
    <text evidence="14 15">Cofactor biosynthesis; adenosylcobalamin biosynthesis; precorrin-2 from uroporphyrinogen III: step 1/1.</text>
</comment>
<evidence type="ECO:0000259" key="18">
    <source>
        <dbReference type="Pfam" id="PF00590"/>
    </source>
</evidence>
<dbReference type="InterPro" id="IPR003043">
    <property type="entry name" value="Uropor_MeTrfase_CS"/>
</dbReference>
<evidence type="ECO:0000256" key="6">
    <source>
        <dbReference type="ARBA" id="ARBA00022691"/>
    </source>
</evidence>
<evidence type="ECO:0000259" key="19">
    <source>
        <dbReference type="Pfam" id="PF10414"/>
    </source>
</evidence>
<dbReference type="Gene3D" id="1.10.8.210">
    <property type="entry name" value="Sirohaem synthase, dimerisation domain"/>
    <property type="match status" value="1"/>
</dbReference>
<comment type="similarity">
    <text evidence="2 17">Belongs to the precorrin methyltransferase family.</text>
</comment>
<evidence type="ECO:0000256" key="10">
    <source>
        <dbReference type="ARBA" id="ARBA00023244"/>
    </source>
</evidence>
<evidence type="ECO:0000256" key="8">
    <source>
        <dbReference type="ARBA" id="ARBA00023027"/>
    </source>
</evidence>
<comment type="pathway">
    <text evidence="15">Porphyrin-containing compound metabolism; siroheme biosynthesis; siroheme from sirohydrochlorin: step 1/1.</text>
</comment>
<comment type="catalytic activity">
    <reaction evidence="13 15">
        <text>precorrin-2 + NAD(+) = sirohydrochlorin + NADH + 2 H(+)</text>
        <dbReference type="Rhea" id="RHEA:15613"/>
        <dbReference type="ChEBI" id="CHEBI:15378"/>
        <dbReference type="ChEBI" id="CHEBI:57540"/>
        <dbReference type="ChEBI" id="CHEBI:57945"/>
        <dbReference type="ChEBI" id="CHEBI:58351"/>
        <dbReference type="ChEBI" id="CHEBI:58827"/>
        <dbReference type="EC" id="1.3.1.76"/>
    </reaction>
</comment>
<keyword evidence="4 15" id="KW-0489">Methyltransferase</keyword>
<keyword evidence="3 15" id="KW-0169">Cobalamin biosynthesis</keyword>
<feature type="binding site" evidence="15">
    <location>
        <position position="414"/>
    </location>
    <ligand>
        <name>S-adenosyl-L-methionine</name>
        <dbReference type="ChEBI" id="CHEBI:59789"/>
    </ligand>
</feature>
<keyword evidence="10 15" id="KW-0627">Porphyrin biosynthesis</keyword>
<evidence type="ECO:0000256" key="12">
    <source>
        <dbReference type="ARBA" id="ARBA00025705"/>
    </source>
</evidence>
<dbReference type="STRING" id="1231391.GCA_000308195_00361"/>
<dbReference type="NCBIfam" id="TIGR01469">
    <property type="entry name" value="cobA_cysG_Cterm"/>
    <property type="match status" value="1"/>
</dbReference>
<dbReference type="FunFam" id="3.30.950.10:FF:000001">
    <property type="entry name" value="Siroheme synthase"/>
    <property type="match status" value="1"/>
</dbReference>
<dbReference type="CDD" id="cd11642">
    <property type="entry name" value="SUMT"/>
    <property type="match status" value="1"/>
</dbReference>
<evidence type="ECO:0000313" key="22">
    <source>
        <dbReference type="Proteomes" id="UP000246145"/>
    </source>
</evidence>
<reference evidence="21 22" key="1">
    <citation type="submission" date="2018-04" db="EMBL/GenBank/DDBJ databases">
        <title>Genomic Encyclopedia of Type Strains, Phase IV (KMG-IV): sequencing the most valuable type-strain genomes for metagenomic binning, comparative biology and taxonomic classification.</title>
        <authorList>
            <person name="Goeker M."/>
        </authorList>
    </citation>
    <scope>NUCLEOTIDE SEQUENCE [LARGE SCALE GENOMIC DNA]</scope>
    <source>
        <strain evidence="21 22">DSM 10065</strain>
    </source>
</reference>
<feature type="domain" description="Sirohaem synthase dimerisation" evidence="19">
    <location>
        <begin position="151"/>
        <end position="208"/>
    </location>
</feature>
<evidence type="ECO:0000256" key="2">
    <source>
        <dbReference type="ARBA" id="ARBA00005879"/>
    </source>
</evidence>
<evidence type="ECO:0000256" key="3">
    <source>
        <dbReference type="ARBA" id="ARBA00022573"/>
    </source>
</evidence>
<dbReference type="Pfam" id="PF10414">
    <property type="entry name" value="CysG_dimeriser"/>
    <property type="match status" value="1"/>
</dbReference>
<keyword evidence="5 15" id="KW-0808">Transferase</keyword>
<dbReference type="Pfam" id="PF14824">
    <property type="entry name" value="Sirohm_synth_M"/>
    <property type="match status" value="1"/>
</dbReference>
<sequence>MKLFPIFTDLKGRQVLVVGGGAVAERKIRSLLAAGADVLAGAPEFTPGLLELAREGQQLALRQEAFQPEWLGEAWLVVAATDDLELNRDIAQLAGQARLFINVVDDPELSSFQVPSIVDRSPLTIAISSSGAAPVLARRLRERIESLFDHSLGALATLAARHRTAIRRLRPGLQRRREFYDWLLDGPVSSALRAQRFDAAEQALLNELSKPETAPVGEVVLVGAGPGDPGLLTLNALRALNEADVILYDRLVSDEVLELARRDAERVFVGKTPGEDHNATQTRIHELMREHALAGRRVLRLKGGDAFVFGRGGEELEYLAGHGIPYRVVPGLTAGLACTAYAGIPLTHRAHAQSVRFITAHSSKQDDALDWPSLASEKQTLVFYMGVSQIKWLERQLLKHGRSGDTPFSLIENGTRARQRTLTGRLSELAALATYHGFQAPSLLVVGEVATLGPRLSWYGTHIDHLEGSHEQQPRPAGQELQPLHS</sequence>
<dbReference type="PANTHER" id="PTHR45790">
    <property type="entry name" value="SIROHEME SYNTHASE-RELATED"/>
    <property type="match status" value="1"/>
</dbReference>
<dbReference type="GO" id="GO:0009236">
    <property type="term" value="P:cobalamin biosynthetic process"/>
    <property type="evidence" value="ECO:0007669"/>
    <property type="project" value="UniProtKB-UniRule"/>
</dbReference>
<keyword evidence="11 15" id="KW-0511">Multifunctional enzyme</keyword>
<dbReference type="NCBIfam" id="NF004790">
    <property type="entry name" value="PRK06136.1"/>
    <property type="match status" value="1"/>
</dbReference>
<evidence type="ECO:0000256" key="14">
    <source>
        <dbReference type="ARBA" id="ARBA00060548"/>
    </source>
</evidence>
<dbReference type="GO" id="GO:0032259">
    <property type="term" value="P:methylation"/>
    <property type="evidence" value="ECO:0007669"/>
    <property type="project" value="UniProtKB-KW"/>
</dbReference>
<dbReference type="Gene3D" id="3.40.1010.10">
    <property type="entry name" value="Cobalt-precorrin-4 Transmethylase, Domain 1"/>
    <property type="match status" value="1"/>
</dbReference>
<evidence type="ECO:0000256" key="5">
    <source>
        <dbReference type="ARBA" id="ARBA00022679"/>
    </source>
</evidence>
<evidence type="ECO:0000256" key="16">
    <source>
        <dbReference type="PIRSR" id="PIRSR036426-1"/>
    </source>
</evidence>
<feature type="active site" description="Proton donor" evidence="15 16">
    <location>
        <position position="271"/>
    </location>
</feature>
<comment type="pathway">
    <text evidence="1 15">Porphyrin-containing compound metabolism; siroheme biosynthesis; sirohydrochlorin from precorrin-2: step 1/1.</text>
</comment>
<protein>
    <recommendedName>
        <fullName evidence="15">Siroheme synthase</fullName>
    </recommendedName>
    <domain>
        <recommendedName>
            <fullName evidence="15">Uroporphyrinogen-III C-methyltransferase</fullName>
            <shortName evidence="15">Urogen III methylase</shortName>
            <ecNumber evidence="15">2.1.1.107</ecNumber>
        </recommendedName>
        <alternativeName>
            <fullName evidence="15">SUMT</fullName>
        </alternativeName>
        <alternativeName>
            <fullName evidence="15">Uroporphyrinogen III methylase</fullName>
            <shortName evidence="15">UROM</shortName>
        </alternativeName>
    </domain>
    <domain>
        <recommendedName>
            <fullName evidence="15">Precorrin-2 dehydrogenase</fullName>
            <ecNumber evidence="15">1.3.1.76</ecNumber>
        </recommendedName>
    </domain>
    <domain>
        <recommendedName>
            <fullName evidence="15">Sirohydrochlorin ferrochelatase</fullName>
            <ecNumber evidence="15">4.99.1.4</ecNumber>
        </recommendedName>
    </domain>
</protein>
<proteinExistence type="inferred from homology"/>
<dbReference type="GO" id="GO:0043115">
    <property type="term" value="F:precorrin-2 dehydrogenase activity"/>
    <property type="evidence" value="ECO:0007669"/>
    <property type="project" value="UniProtKB-UniRule"/>
</dbReference>
<keyword evidence="6 15" id="KW-0949">S-adenosyl-L-methionine</keyword>
<dbReference type="InterPro" id="IPR014777">
    <property type="entry name" value="4pyrrole_Mease_sub1"/>
</dbReference>
<dbReference type="GO" id="GO:0004851">
    <property type="term" value="F:uroporphyrin-III C-methyltransferase activity"/>
    <property type="evidence" value="ECO:0007669"/>
    <property type="project" value="UniProtKB-UniRule"/>
</dbReference>
<evidence type="ECO:0000256" key="15">
    <source>
        <dbReference type="HAMAP-Rule" id="MF_01646"/>
    </source>
</evidence>
<evidence type="ECO:0000313" key="21">
    <source>
        <dbReference type="EMBL" id="PVY61817.1"/>
    </source>
</evidence>
<dbReference type="InterPro" id="IPR006366">
    <property type="entry name" value="CobA/CysG_C"/>
</dbReference>
<dbReference type="GO" id="GO:0019354">
    <property type="term" value="P:siroheme biosynthetic process"/>
    <property type="evidence" value="ECO:0007669"/>
    <property type="project" value="UniProtKB-UniRule"/>
</dbReference>
<feature type="binding site" evidence="15">
    <location>
        <begin position="22"/>
        <end position="23"/>
    </location>
    <ligand>
        <name>NAD(+)</name>
        <dbReference type="ChEBI" id="CHEBI:57540"/>
    </ligand>
</feature>
<feature type="binding site" evidence="15">
    <location>
        <position position="385"/>
    </location>
    <ligand>
        <name>S-adenosyl-L-methionine</name>
        <dbReference type="ChEBI" id="CHEBI:59789"/>
    </ligand>
</feature>
<dbReference type="Pfam" id="PF00590">
    <property type="entry name" value="TP_methylase"/>
    <property type="match status" value="1"/>
</dbReference>
<gene>
    <name evidence="15" type="primary">cysG</name>
    <name evidence="21" type="ORF">C7440_2550</name>
</gene>
<dbReference type="PROSITE" id="PS00840">
    <property type="entry name" value="SUMT_2"/>
    <property type="match status" value="1"/>
</dbReference>
<feature type="binding site" evidence="15">
    <location>
        <begin position="333"/>
        <end position="334"/>
    </location>
    <ligand>
        <name>S-adenosyl-L-methionine</name>
        <dbReference type="ChEBI" id="CHEBI:59789"/>
    </ligand>
</feature>
<evidence type="ECO:0000256" key="4">
    <source>
        <dbReference type="ARBA" id="ARBA00022603"/>
    </source>
</evidence>
<feature type="active site" description="Proton acceptor" evidence="15 16">
    <location>
        <position position="249"/>
    </location>
</feature>
<dbReference type="InterPro" id="IPR012409">
    <property type="entry name" value="Sirohaem_synth"/>
</dbReference>
<dbReference type="EMBL" id="QEKO01000003">
    <property type="protein sequence ID" value="PVY61817.1"/>
    <property type="molecule type" value="Genomic_DNA"/>
</dbReference>
<comment type="similarity">
    <text evidence="15">In the N-terminal section; belongs to the precorrin-2 dehydrogenase / sirohydrochlorin ferrochelatase family.</text>
</comment>
<dbReference type="GO" id="GO:0051287">
    <property type="term" value="F:NAD binding"/>
    <property type="evidence" value="ECO:0007669"/>
    <property type="project" value="InterPro"/>
</dbReference>
<dbReference type="AlphaFoldDB" id="A0A2U1CLD6"/>
<comment type="pathway">
    <text evidence="15">Cofactor biosynthesis; adenosylcobalamin biosynthesis; sirohydrochlorin from precorrin-2: step 1/1.</text>
</comment>
<name>A0A2U1CLD6_9BURK</name>